<evidence type="ECO:0000313" key="10">
    <source>
        <dbReference type="Proteomes" id="UP000822688"/>
    </source>
</evidence>
<feature type="domain" description="Origin recognition complex subunit 3 N-terminal" evidence="7">
    <location>
        <begin position="67"/>
        <end position="358"/>
    </location>
</feature>
<keyword evidence="4" id="KW-0238">DNA-binding</keyword>
<dbReference type="Pfam" id="PF07034">
    <property type="entry name" value="ORC3_N"/>
    <property type="match status" value="1"/>
</dbReference>
<dbReference type="GO" id="GO:0003688">
    <property type="term" value="F:DNA replication origin binding"/>
    <property type="evidence" value="ECO:0007669"/>
    <property type="project" value="TreeGrafter"/>
</dbReference>
<dbReference type="CDD" id="cd20704">
    <property type="entry name" value="Orc3"/>
    <property type="match status" value="2"/>
</dbReference>
<evidence type="ECO:0000256" key="4">
    <source>
        <dbReference type="ARBA" id="ARBA00023125"/>
    </source>
</evidence>
<keyword evidence="5" id="KW-0539">Nucleus</keyword>
<dbReference type="GO" id="GO:0005656">
    <property type="term" value="C:nuclear pre-replicative complex"/>
    <property type="evidence" value="ECO:0007669"/>
    <property type="project" value="TreeGrafter"/>
</dbReference>
<dbReference type="PANTHER" id="PTHR12748:SF0">
    <property type="entry name" value="ORIGIN RECOGNITION COMPLEX SUBUNIT 3"/>
    <property type="match status" value="1"/>
</dbReference>
<keyword evidence="3" id="KW-0235">DNA replication</keyword>
<evidence type="ECO:0000256" key="1">
    <source>
        <dbReference type="ARBA" id="ARBA00004123"/>
    </source>
</evidence>
<evidence type="ECO:0000256" key="5">
    <source>
        <dbReference type="ARBA" id="ARBA00023242"/>
    </source>
</evidence>
<feature type="region of interest" description="Disordered" evidence="6">
    <location>
        <begin position="585"/>
        <end position="767"/>
    </location>
</feature>
<keyword evidence="10" id="KW-1185">Reference proteome</keyword>
<feature type="region of interest" description="Disordered" evidence="6">
    <location>
        <begin position="28"/>
        <end position="51"/>
    </location>
</feature>
<comment type="subcellular location">
    <subcellularLocation>
        <location evidence="1">Nucleus</location>
    </subcellularLocation>
</comment>
<evidence type="ECO:0000256" key="3">
    <source>
        <dbReference type="ARBA" id="ARBA00022705"/>
    </source>
</evidence>
<protein>
    <recommendedName>
        <fullName evidence="11">Origin recognition complex subunit 3</fullName>
    </recommendedName>
</protein>
<comment type="similarity">
    <text evidence="2">Belongs to the ORC3 family.</text>
</comment>
<dbReference type="GO" id="GO:0006270">
    <property type="term" value="P:DNA replication initiation"/>
    <property type="evidence" value="ECO:0007669"/>
    <property type="project" value="TreeGrafter"/>
</dbReference>
<evidence type="ECO:0008006" key="11">
    <source>
        <dbReference type="Google" id="ProtNLM"/>
    </source>
</evidence>
<evidence type="ECO:0000256" key="2">
    <source>
        <dbReference type="ARBA" id="ARBA00010977"/>
    </source>
</evidence>
<accession>A0A8T0G6H3</accession>
<dbReference type="Pfam" id="PF18137">
    <property type="entry name" value="WHD_ORC"/>
    <property type="match status" value="1"/>
</dbReference>
<feature type="domain" description="Origin recognition complex subunit 3 winged helix C-terminal" evidence="8">
    <location>
        <begin position="829"/>
        <end position="945"/>
    </location>
</feature>
<dbReference type="Proteomes" id="UP000822688">
    <property type="component" value="Chromosome 12"/>
</dbReference>
<gene>
    <name evidence="9" type="ORF">KC19_12G106600</name>
</gene>
<feature type="compositionally biased region" description="Polar residues" evidence="6">
    <location>
        <begin position="591"/>
        <end position="608"/>
    </location>
</feature>
<dbReference type="EMBL" id="CM026433">
    <property type="protein sequence ID" value="KAG0554630.1"/>
    <property type="molecule type" value="Genomic_DNA"/>
</dbReference>
<evidence type="ECO:0000256" key="6">
    <source>
        <dbReference type="SAM" id="MobiDB-lite"/>
    </source>
</evidence>
<dbReference type="PANTHER" id="PTHR12748">
    <property type="entry name" value="ORIGIN RECOGNITION COMPLEX SUBUNIT 3"/>
    <property type="match status" value="1"/>
</dbReference>
<feature type="compositionally biased region" description="Pro residues" evidence="6">
    <location>
        <begin position="28"/>
        <end position="41"/>
    </location>
</feature>
<organism evidence="9 10">
    <name type="scientific">Ceratodon purpureus</name>
    <name type="common">Fire moss</name>
    <name type="synonym">Dicranum purpureum</name>
    <dbReference type="NCBI Taxonomy" id="3225"/>
    <lineage>
        <taxon>Eukaryota</taxon>
        <taxon>Viridiplantae</taxon>
        <taxon>Streptophyta</taxon>
        <taxon>Embryophyta</taxon>
        <taxon>Bryophyta</taxon>
        <taxon>Bryophytina</taxon>
        <taxon>Bryopsida</taxon>
        <taxon>Dicranidae</taxon>
        <taxon>Pseudoditrichales</taxon>
        <taxon>Ditrichaceae</taxon>
        <taxon>Ceratodon</taxon>
    </lineage>
</organism>
<evidence type="ECO:0000313" key="9">
    <source>
        <dbReference type="EMBL" id="KAG0554630.1"/>
    </source>
</evidence>
<comment type="caution">
    <text evidence="9">The sequence shown here is derived from an EMBL/GenBank/DDBJ whole genome shotgun (WGS) entry which is preliminary data.</text>
</comment>
<reference evidence="9" key="1">
    <citation type="submission" date="2020-06" db="EMBL/GenBank/DDBJ databases">
        <title>WGS assembly of Ceratodon purpureus strain R40.</title>
        <authorList>
            <person name="Carey S.B."/>
            <person name="Jenkins J."/>
            <person name="Shu S."/>
            <person name="Lovell J.T."/>
            <person name="Sreedasyam A."/>
            <person name="Maumus F."/>
            <person name="Tiley G.P."/>
            <person name="Fernandez-Pozo N."/>
            <person name="Barry K."/>
            <person name="Chen C."/>
            <person name="Wang M."/>
            <person name="Lipzen A."/>
            <person name="Daum C."/>
            <person name="Saski C.A."/>
            <person name="Payton A.C."/>
            <person name="Mcbreen J.C."/>
            <person name="Conrad R.E."/>
            <person name="Kollar L.M."/>
            <person name="Olsson S."/>
            <person name="Huttunen S."/>
            <person name="Landis J.B."/>
            <person name="Wickett N.J."/>
            <person name="Johnson M.G."/>
            <person name="Rensing S.A."/>
            <person name="Grimwood J."/>
            <person name="Schmutz J."/>
            <person name="Mcdaniel S.F."/>
        </authorList>
    </citation>
    <scope>NUCLEOTIDE SEQUENCE</scope>
    <source>
        <strain evidence="9">R40</strain>
    </source>
</reference>
<feature type="region of interest" description="Disordered" evidence="6">
    <location>
        <begin position="542"/>
        <end position="572"/>
    </location>
</feature>
<evidence type="ECO:0000259" key="7">
    <source>
        <dbReference type="Pfam" id="PF07034"/>
    </source>
</evidence>
<dbReference type="GO" id="GO:0005664">
    <property type="term" value="C:nuclear origin of replication recognition complex"/>
    <property type="evidence" value="ECO:0007669"/>
    <property type="project" value="InterPro"/>
</dbReference>
<dbReference type="GO" id="GO:0031261">
    <property type="term" value="C:DNA replication preinitiation complex"/>
    <property type="evidence" value="ECO:0007669"/>
    <property type="project" value="TreeGrafter"/>
</dbReference>
<proteinExistence type="inferred from homology"/>
<dbReference type="InterPro" id="IPR045667">
    <property type="entry name" value="ORC3_N"/>
</dbReference>
<evidence type="ECO:0000259" key="8">
    <source>
        <dbReference type="Pfam" id="PF18137"/>
    </source>
</evidence>
<dbReference type="InterPro" id="IPR040855">
    <property type="entry name" value="ORC_WH_C"/>
</dbReference>
<dbReference type="AlphaFoldDB" id="A0A8T0G6H3"/>
<dbReference type="InterPro" id="IPR020795">
    <property type="entry name" value="ORC3"/>
</dbReference>
<feature type="compositionally biased region" description="Low complexity" evidence="6">
    <location>
        <begin position="658"/>
        <end position="669"/>
    </location>
</feature>
<sequence>MASCEVLDAADAEEDCLDQVCYVLHAAPPPPVRQPGRPPRPAFADPTHGNTLPPCIPDEPPLCGLWRFHAFHVVWGRLERLIQATLDEQNDASFKEISNWVRNRQFCDAQQQLYRSAPVAPLDGLQPDTSSRGTHAVGSFNKQLHTALLFLGGADPSDHQGTFDGLSTHLKSQNCHVARLVASDFPSKCQVAVPLYSLLRQFLQIQPETADMEILAAWHSEAKNNGRPVVIIVEHMERCSVTALAELIVLLSEWSGEIPIVLILGVATTADVLQRFLPSNALSRLVPCGFTLKSPLERLQSVVRAVLVDSFSAFEISHMVVKHLHMHFLRHDLTVTSFIMSLKVACMEHFCSEPLSFMSHWLLKSSSEADLEKQCAALPGELLEYAARLPSAESSGVGLENMSKQIASSLWRFREQKQLWSVALLCVIEAGKQLGVGFLDLFGQALCPSQHATRHLESLKDVNGVQQPSTHALSSGWHGLSAKLREQTPAVLKCLLEEWKRLTSAVNELHADVCEVYSKFLSGNVPSTPSSSLCGRIETAASAPISPSDSHHPDATKSPLRRPLFGSSLEQTSPAGIQCAPMECSPERAQMASSQGLLTPSKSPSASLYESPRRTSSRLTPSKRAGLESCLPDSPNSPAVRISKSPKTASSPMTAHGSPLRPSTRSLSSDVNTASVVRVRESPRKALNYPAKSPSKLLGSPANSPRKPPKSPAKSPRKHLFSPAKASTEVCAEESPRKKVVKSPKKQAVESEGPQSQQAMSRAELRRMASQNSFGGARVGGHPSNELVADLFQQIVQKYLIPTEVLPLHEIICFKNVSSLQQAMTGATRQKVQLDLLGAQLRLQCECCHPDGSLSNSMHDTCLAYHLTQEHNELINVHDWYQSFSSICCPVKVSSAKKGKGGKSEGSAGDPVIIQARFTRAATELQIAGLLRMPKKGRPDFAQRVCLN</sequence>
<name>A0A8T0G6H3_CERPU</name>